<accession>A0A072NSY5</accession>
<dbReference type="Proteomes" id="UP000027920">
    <property type="component" value="Unassembled WGS sequence"/>
</dbReference>
<dbReference type="AlphaFoldDB" id="A0A072NSY5"/>
<reference evidence="1 2" key="1">
    <citation type="submission" date="2013-03" db="EMBL/GenBank/DDBJ databases">
        <title>The Genome Sequence of Exophiala aquamarina CBS 119918.</title>
        <authorList>
            <consortium name="The Broad Institute Genomics Platform"/>
            <person name="Cuomo C."/>
            <person name="de Hoog S."/>
            <person name="Gorbushina A."/>
            <person name="Walker B."/>
            <person name="Young S.K."/>
            <person name="Zeng Q."/>
            <person name="Gargeya S."/>
            <person name="Fitzgerald M."/>
            <person name="Haas B."/>
            <person name="Abouelleil A."/>
            <person name="Allen A.W."/>
            <person name="Alvarado L."/>
            <person name="Arachchi H.M."/>
            <person name="Berlin A.M."/>
            <person name="Chapman S.B."/>
            <person name="Gainer-Dewar J."/>
            <person name="Goldberg J."/>
            <person name="Griggs A."/>
            <person name="Gujja S."/>
            <person name="Hansen M."/>
            <person name="Howarth C."/>
            <person name="Imamovic A."/>
            <person name="Ireland A."/>
            <person name="Larimer J."/>
            <person name="McCowan C."/>
            <person name="Murphy C."/>
            <person name="Pearson M."/>
            <person name="Poon T.W."/>
            <person name="Priest M."/>
            <person name="Roberts A."/>
            <person name="Saif S."/>
            <person name="Shea T."/>
            <person name="Sisk P."/>
            <person name="Sykes S."/>
            <person name="Wortman J."/>
            <person name="Nusbaum C."/>
            <person name="Birren B."/>
        </authorList>
    </citation>
    <scope>NUCLEOTIDE SEQUENCE [LARGE SCALE GENOMIC DNA]</scope>
    <source>
        <strain evidence="1 2">CBS 119918</strain>
    </source>
</reference>
<proteinExistence type="predicted"/>
<dbReference type="RefSeq" id="XP_013253569.1">
    <property type="nucleotide sequence ID" value="XM_013398115.1"/>
</dbReference>
<dbReference type="STRING" id="1182545.A0A072NSY5"/>
<evidence type="ECO:0000313" key="2">
    <source>
        <dbReference type="Proteomes" id="UP000027920"/>
    </source>
</evidence>
<dbReference type="HOGENOM" id="CLU_2687844_0_0_1"/>
<keyword evidence="2" id="KW-1185">Reference proteome</keyword>
<dbReference type="VEuPathDB" id="FungiDB:A1O9_12956"/>
<name>A0A072NSY5_9EURO</name>
<dbReference type="OrthoDB" id="3945418at2759"/>
<organism evidence="1 2">
    <name type="scientific">Exophiala aquamarina CBS 119918</name>
    <dbReference type="NCBI Taxonomy" id="1182545"/>
    <lineage>
        <taxon>Eukaryota</taxon>
        <taxon>Fungi</taxon>
        <taxon>Dikarya</taxon>
        <taxon>Ascomycota</taxon>
        <taxon>Pezizomycotina</taxon>
        <taxon>Eurotiomycetes</taxon>
        <taxon>Chaetothyriomycetidae</taxon>
        <taxon>Chaetothyriales</taxon>
        <taxon>Herpotrichiellaceae</taxon>
        <taxon>Exophiala</taxon>
    </lineage>
</organism>
<sequence>MLDSLIWLGLACLVWFLVYQVFFSPLAPYPGPLLAKISPLYNVYHAWKKDIHQDLQRLHERHGQWFPGNDDVSN</sequence>
<evidence type="ECO:0000313" key="1">
    <source>
        <dbReference type="EMBL" id="KEF50979.1"/>
    </source>
</evidence>
<comment type="caution">
    <text evidence="1">The sequence shown here is derived from an EMBL/GenBank/DDBJ whole genome shotgun (WGS) entry which is preliminary data.</text>
</comment>
<dbReference type="GeneID" id="25287850"/>
<protein>
    <submittedName>
        <fullName evidence="1">Uncharacterized protein</fullName>
    </submittedName>
</protein>
<dbReference type="EMBL" id="AMGV01000036">
    <property type="protein sequence ID" value="KEF50979.1"/>
    <property type="molecule type" value="Genomic_DNA"/>
</dbReference>
<gene>
    <name evidence="1" type="ORF">A1O9_12956</name>
</gene>